<organism evidence="4">
    <name type="scientific">marine sediment metagenome</name>
    <dbReference type="NCBI Taxonomy" id="412755"/>
    <lineage>
        <taxon>unclassified sequences</taxon>
        <taxon>metagenomes</taxon>
        <taxon>ecological metagenomes</taxon>
    </lineage>
</organism>
<gene>
    <name evidence="4" type="ORF">LCGC14_2510100</name>
</gene>
<dbReference type="FunFam" id="3.30.1490.10:FF:000001">
    <property type="entry name" value="30S ribosomal protein S8"/>
    <property type="match status" value="1"/>
</dbReference>
<keyword evidence="2" id="KW-0689">Ribosomal protein</keyword>
<evidence type="ECO:0008006" key="5">
    <source>
        <dbReference type="Google" id="ProtNLM"/>
    </source>
</evidence>
<dbReference type="GO" id="GO:0003735">
    <property type="term" value="F:structural constituent of ribosome"/>
    <property type="evidence" value="ECO:0007669"/>
    <property type="project" value="InterPro"/>
</dbReference>
<dbReference type="Pfam" id="PF00410">
    <property type="entry name" value="Ribosomal_S8"/>
    <property type="match status" value="1"/>
</dbReference>
<comment type="caution">
    <text evidence="4">The sequence shown here is derived from an EMBL/GenBank/DDBJ whole genome shotgun (WGS) entry which is preliminary data.</text>
</comment>
<evidence type="ECO:0000256" key="1">
    <source>
        <dbReference type="ARBA" id="ARBA00006471"/>
    </source>
</evidence>
<dbReference type="GO" id="GO:0005737">
    <property type="term" value="C:cytoplasm"/>
    <property type="evidence" value="ECO:0007669"/>
    <property type="project" value="UniProtKB-ARBA"/>
</dbReference>
<name>A0A0F9B005_9ZZZZ</name>
<dbReference type="SUPFAM" id="SSF56047">
    <property type="entry name" value="Ribosomal protein S8"/>
    <property type="match status" value="1"/>
</dbReference>
<dbReference type="InterPro" id="IPR047863">
    <property type="entry name" value="Ribosomal_uS8_CS"/>
</dbReference>
<evidence type="ECO:0000313" key="4">
    <source>
        <dbReference type="EMBL" id="KKL14990.1"/>
    </source>
</evidence>
<dbReference type="GO" id="GO:1990904">
    <property type="term" value="C:ribonucleoprotein complex"/>
    <property type="evidence" value="ECO:0007669"/>
    <property type="project" value="UniProtKB-KW"/>
</dbReference>
<protein>
    <recommendedName>
        <fullName evidence="5">30S ribosomal protein S8</fullName>
    </recommendedName>
</protein>
<dbReference type="InterPro" id="IPR035987">
    <property type="entry name" value="Ribosomal_uS8_sf"/>
</dbReference>
<evidence type="ECO:0000256" key="3">
    <source>
        <dbReference type="ARBA" id="ARBA00023274"/>
    </source>
</evidence>
<dbReference type="GO" id="GO:0006412">
    <property type="term" value="P:translation"/>
    <property type="evidence" value="ECO:0007669"/>
    <property type="project" value="InterPro"/>
</dbReference>
<sequence length="123" mass="13971">MYIDLLIRIKNAQAAGQKNTTAPYSRMDRNIADLLVENGFIEKVEVKGRIPQKILKLYFNTEHPIRGMKILSKPSRSQYSGYEKMRAVKRGYGMLVISTPKGLLSGTQARRAKVGGQLLFEIW</sequence>
<dbReference type="InterPro" id="IPR000630">
    <property type="entry name" value="Ribosomal_uS8"/>
</dbReference>
<dbReference type="GO" id="GO:0005840">
    <property type="term" value="C:ribosome"/>
    <property type="evidence" value="ECO:0007669"/>
    <property type="project" value="UniProtKB-KW"/>
</dbReference>
<accession>A0A0F9B005</accession>
<proteinExistence type="inferred from homology"/>
<dbReference type="PANTHER" id="PTHR11758">
    <property type="entry name" value="40S RIBOSOMAL PROTEIN S15A"/>
    <property type="match status" value="1"/>
</dbReference>
<evidence type="ECO:0000256" key="2">
    <source>
        <dbReference type="ARBA" id="ARBA00022980"/>
    </source>
</evidence>
<keyword evidence="3" id="KW-0687">Ribonucleoprotein</keyword>
<dbReference type="AlphaFoldDB" id="A0A0F9B005"/>
<dbReference type="Gene3D" id="3.30.1490.10">
    <property type="match status" value="1"/>
</dbReference>
<comment type="similarity">
    <text evidence="1">Belongs to the universal ribosomal protein uS8 family.</text>
</comment>
<reference evidence="4" key="1">
    <citation type="journal article" date="2015" name="Nature">
        <title>Complex archaea that bridge the gap between prokaryotes and eukaryotes.</title>
        <authorList>
            <person name="Spang A."/>
            <person name="Saw J.H."/>
            <person name="Jorgensen S.L."/>
            <person name="Zaremba-Niedzwiedzka K."/>
            <person name="Martijn J."/>
            <person name="Lind A.E."/>
            <person name="van Eijk R."/>
            <person name="Schleper C."/>
            <person name="Guy L."/>
            <person name="Ettema T.J."/>
        </authorList>
    </citation>
    <scope>NUCLEOTIDE SEQUENCE</scope>
</reference>
<dbReference type="EMBL" id="LAZR01040239">
    <property type="protein sequence ID" value="KKL14990.1"/>
    <property type="molecule type" value="Genomic_DNA"/>
</dbReference>
<dbReference type="Gene3D" id="3.30.1370.30">
    <property type="match status" value="1"/>
</dbReference>
<dbReference type="PROSITE" id="PS00053">
    <property type="entry name" value="RIBOSOMAL_S8"/>
    <property type="match status" value="1"/>
</dbReference>